<dbReference type="PROSITE" id="PS01124">
    <property type="entry name" value="HTH_ARAC_FAMILY_2"/>
    <property type="match status" value="1"/>
</dbReference>
<dbReference type="SUPFAM" id="SSF46689">
    <property type="entry name" value="Homeodomain-like"/>
    <property type="match status" value="2"/>
</dbReference>
<keyword evidence="6" id="KW-1185">Reference proteome</keyword>
<evidence type="ECO:0000259" key="4">
    <source>
        <dbReference type="PROSITE" id="PS01124"/>
    </source>
</evidence>
<evidence type="ECO:0000256" key="3">
    <source>
        <dbReference type="ARBA" id="ARBA00023163"/>
    </source>
</evidence>
<dbReference type="InterPro" id="IPR018060">
    <property type="entry name" value="HTH_AraC"/>
</dbReference>
<dbReference type="Pfam" id="PF12833">
    <property type="entry name" value="HTH_18"/>
    <property type="match status" value="1"/>
</dbReference>
<dbReference type="InterPro" id="IPR050204">
    <property type="entry name" value="AraC_XylS_family_regulators"/>
</dbReference>
<dbReference type="PRINTS" id="PR00032">
    <property type="entry name" value="HTHARAC"/>
</dbReference>
<reference evidence="5 6" key="1">
    <citation type="submission" date="2023-07" db="EMBL/GenBank/DDBJ databases">
        <title>Genomic Encyclopedia of Type Strains, Phase IV (KMG-IV): sequencing the most valuable type-strain genomes for metagenomic binning, comparative biology and taxonomic classification.</title>
        <authorList>
            <person name="Goeker M."/>
        </authorList>
    </citation>
    <scope>NUCLEOTIDE SEQUENCE [LARGE SCALE GENOMIC DNA]</scope>
    <source>
        <strain evidence="5 6">DSM 3770</strain>
    </source>
</reference>
<feature type="domain" description="HTH araC/xylS-type" evidence="4">
    <location>
        <begin position="110"/>
        <end position="208"/>
    </location>
</feature>
<evidence type="ECO:0000256" key="1">
    <source>
        <dbReference type="ARBA" id="ARBA00023015"/>
    </source>
</evidence>
<dbReference type="EMBL" id="JAUSVY010000001">
    <property type="protein sequence ID" value="MDQ0503747.1"/>
    <property type="molecule type" value="Genomic_DNA"/>
</dbReference>
<organism evidence="5 6">
    <name type="scientific">Xanthobacter agilis</name>
    <dbReference type="NCBI Taxonomy" id="47492"/>
    <lineage>
        <taxon>Bacteria</taxon>
        <taxon>Pseudomonadati</taxon>
        <taxon>Pseudomonadota</taxon>
        <taxon>Alphaproteobacteria</taxon>
        <taxon>Hyphomicrobiales</taxon>
        <taxon>Xanthobacteraceae</taxon>
        <taxon>Xanthobacter</taxon>
    </lineage>
</organism>
<dbReference type="Proteomes" id="UP001241747">
    <property type="component" value="Unassembled WGS sequence"/>
</dbReference>
<accession>A0ABU0L9I3</accession>
<keyword evidence="3" id="KW-0804">Transcription</keyword>
<keyword evidence="2" id="KW-0238">DNA-binding</keyword>
<dbReference type="PROSITE" id="PS00041">
    <property type="entry name" value="HTH_ARAC_FAMILY_1"/>
    <property type="match status" value="1"/>
</dbReference>
<evidence type="ECO:0000256" key="2">
    <source>
        <dbReference type="ARBA" id="ARBA00023125"/>
    </source>
</evidence>
<dbReference type="InterPro" id="IPR009057">
    <property type="entry name" value="Homeodomain-like_sf"/>
</dbReference>
<dbReference type="SMART" id="SM00342">
    <property type="entry name" value="HTH_ARAC"/>
    <property type="match status" value="1"/>
</dbReference>
<dbReference type="InterPro" id="IPR018062">
    <property type="entry name" value="HTH_AraC-typ_CS"/>
</dbReference>
<protein>
    <submittedName>
        <fullName evidence="5">AraC-like DNA-binding protein</fullName>
    </submittedName>
</protein>
<evidence type="ECO:0000313" key="6">
    <source>
        <dbReference type="Proteomes" id="UP001241747"/>
    </source>
</evidence>
<name>A0ABU0L9I3_XANAG</name>
<dbReference type="PANTHER" id="PTHR46796">
    <property type="entry name" value="HTH-TYPE TRANSCRIPTIONAL ACTIVATOR RHAS-RELATED"/>
    <property type="match status" value="1"/>
</dbReference>
<gene>
    <name evidence="5" type="ORF">QOZ94_000517</name>
</gene>
<proteinExistence type="predicted"/>
<dbReference type="Gene3D" id="1.10.10.60">
    <property type="entry name" value="Homeodomain-like"/>
    <property type="match status" value="1"/>
</dbReference>
<keyword evidence="1" id="KW-0805">Transcription regulation</keyword>
<sequence>MSFVPADMPLWSRIEAAGELRHLDLHFDVATLSERIGETLDTSRLEMPRLGFMDERMHALARLIAEECTAPDVRHDLHGDGLVLSLFIDLMQLARTPANRRSTLSDRQLKRVTAFIEDNCLRNIRLQELADLTDLSQSYFSHAFKAATGLPPDQRHMRARMRKVEHLLADPGLPLPQVAVAAGFADQAHFTRTFRRFCGLTPAAWRRAHRA</sequence>
<dbReference type="PANTHER" id="PTHR46796:SF14">
    <property type="entry name" value="TRANSCRIPTIONAL REGULATORY PROTEIN"/>
    <property type="match status" value="1"/>
</dbReference>
<comment type="caution">
    <text evidence="5">The sequence shown here is derived from an EMBL/GenBank/DDBJ whole genome shotgun (WGS) entry which is preliminary data.</text>
</comment>
<dbReference type="InterPro" id="IPR020449">
    <property type="entry name" value="Tscrpt_reg_AraC-type_HTH"/>
</dbReference>
<evidence type="ECO:0000313" key="5">
    <source>
        <dbReference type="EMBL" id="MDQ0503747.1"/>
    </source>
</evidence>